<feature type="domain" description="Tyrosine-protein phosphatase" evidence="6">
    <location>
        <begin position="104"/>
        <end position="248"/>
    </location>
</feature>
<organism evidence="8 9">
    <name type="scientific">Meloidogyne enterolobii</name>
    <name type="common">Root-knot nematode worm</name>
    <name type="synonym">Meloidogyne mayaguensis</name>
    <dbReference type="NCBI Taxonomy" id="390850"/>
    <lineage>
        <taxon>Eukaryota</taxon>
        <taxon>Metazoa</taxon>
        <taxon>Ecdysozoa</taxon>
        <taxon>Nematoda</taxon>
        <taxon>Chromadorea</taxon>
        <taxon>Rhabditida</taxon>
        <taxon>Tylenchina</taxon>
        <taxon>Tylenchomorpha</taxon>
        <taxon>Tylenchoidea</taxon>
        <taxon>Meloidogynidae</taxon>
        <taxon>Meloidogyninae</taxon>
        <taxon>Meloidogyne</taxon>
    </lineage>
</organism>
<evidence type="ECO:0000256" key="1">
    <source>
        <dbReference type="ARBA" id="ARBA00008601"/>
    </source>
</evidence>
<dbReference type="Proteomes" id="UP000580250">
    <property type="component" value="Unassembled WGS sequence"/>
</dbReference>
<accession>A0A6V7TY80</accession>
<evidence type="ECO:0000313" key="9">
    <source>
        <dbReference type="Proteomes" id="UP000580250"/>
    </source>
</evidence>
<dbReference type="PROSITE" id="PS00383">
    <property type="entry name" value="TYR_PHOSPHATASE_1"/>
    <property type="match status" value="1"/>
</dbReference>
<proteinExistence type="inferred from homology"/>
<dbReference type="PANTHER" id="PTHR10159:SF533">
    <property type="entry name" value="TYROSINE-PROTEIN PHOSPHATASE VHP-1"/>
    <property type="match status" value="1"/>
</dbReference>
<feature type="domain" description="Tyrosine specific protein phosphatases" evidence="7">
    <location>
        <begin position="169"/>
        <end position="229"/>
    </location>
</feature>
<feature type="compositionally biased region" description="Low complexity" evidence="5">
    <location>
        <begin position="287"/>
        <end position="303"/>
    </location>
</feature>
<keyword evidence="4" id="KW-0904">Protein phosphatase</keyword>
<feature type="compositionally biased region" description="Basic and acidic residues" evidence="5">
    <location>
        <begin position="658"/>
        <end position="667"/>
    </location>
</feature>
<name>A0A6V7TY80_MELEN</name>
<dbReference type="InterPro" id="IPR000340">
    <property type="entry name" value="Dual-sp_phosphatase_cat-dom"/>
</dbReference>
<evidence type="ECO:0000256" key="3">
    <source>
        <dbReference type="ARBA" id="ARBA00022801"/>
    </source>
</evidence>
<dbReference type="SMART" id="SM00195">
    <property type="entry name" value="DSPc"/>
    <property type="match status" value="1"/>
</dbReference>
<dbReference type="GO" id="GO:0043409">
    <property type="term" value="P:negative regulation of MAPK cascade"/>
    <property type="evidence" value="ECO:0007669"/>
    <property type="project" value="TreeGrafter"/>
</dbReference>
<dbReference type="InterPro" id="IPR016130">
    <property type="entry name" value="Tyr_Pase_AS"/>
</dbReference>
<dbReference type="GO" id="GO:0017017">
    <property type="term" value="F:MAP kinase tyrosine/serine/threonine phosphatase activity"/>
    <property type="evidence" value="ECO:0007669"/>
    <property type="project" value="TreeGrafter"/>
</dbReference>
<evidence type="ECO:0000256" key="4">
    <source>
        <dbReference type="ARBA" id="ARBA00022912"/>
    </source>
</evidence>
<dbReference type="InterPro" id="IPR000387">
    <property type="entry name" value="Tyr_Pase_dom"/>
</dbReference>
<protein>
    <recommendedName>
        <fullName evidence="2">protein-tyrosine-phosphatase</fullName>
        <ecNumber evidence="2">3.1.3.48</ecNumber>
    </recommendedName>
</protein>
<dbReference type="InterPro" id="IPR029021">
    <property type="entry name" value="Prot-tyrosine_phosphatase-like"/>
</dbReference>
<evidence type="ECO:0000256" key="2">
    <source>
        <dbReference type="ARBA" id="ARBA00013064"/>
    </source>
</evidence>
<feature type="region of interest" description="Disordered" evidence="5">
    <location>
        <begin position="287"/>
        <end position="306"/>
    </location>
</feature>
<dbReference type="EC" id="3.1.3.48" evidence="2"/>
<sequence length="681" mass="77158">MNYLFQKGEDIKFREIAQPPIEPILVNDKLVGSSRNEQIINKNIVPFNISSSSSNSSSPSTLSGSFSFGNLAYLPSVSTSTDFYVPSIASSCSIGALDQIRSTEITKLFDYLFLGSQKDALDNELLLRHGITRVINLSGNCPRPTSLPDDLQHFLRIPVNDTYSAKLLPHFDSAYQFIETAKQEGEKVLIHCLAGISRSPTVAIAYVMRSRKMTNDEAYNFVKCRRPTISPNFNFLGQLFEYERILRQQNILPFNSSISSSPPKLSSPQNEELNEIKKKLKENLKNQNLQHKPSLPLNSSLPPTTMARPKQLLTSKEDLKNFRHSCPSTTSISFLFKSPLPNSPIPSPSNEFSKLDISFSNPCFGLQKMEEQKIPPPPPPPLPPPQPLSSSSSCDNKLKPKIISSIENPVFDIPIKIKTLSKIKEATINSKEEKKKTKKERKQINNHEPSFISFLEKEENLEFSGYKNSLSTRECLADTEGDELIKFGPSPEFGINPISFDKINEEENELLNKKKRKGKIISKSSLKSTNLIKETNNNKQQQQTKIKLYSNQFANATISSIQNLYKKLPQPPTTLLNNYFNENQKQEKLQQTTSSNIQPTKSSSFCNHRLFPQFGCRKRNNSDLIQQQKCIQCRKYSFKKSPLPTIKDDEKSDEEVEEVKNEKKEKEEEGENKGIIYSKII</sequence>
<dbReference type="GO" id="GO:0005737">
    <property type="term" value="C:cytoplasm"/>
    <property type="evidence" value="ECO:0007669"/>
    <property type="project" value="TreeGrafter"/>
</dbReference>
<dbReference type="GO" id="GO:0033550">
    <property type="term" value="F:MAP kinase tyrosine phosphatase activity"/>
    <property type="evidence" value="ECO:0007669"/>
    <property type="project" value="TreeGrafter"/>
</dbReference>
<feature type="region of interest" description="Disordered" evidence="5">
    <location>
        <begin position="369"/>
        <end position="395"/>
    </location>
</feature>
<dbReference type="Gene3D" id="3.90.190.10">
    <property type="entry name" value="Protein tyrosine phosphatase superfamily"/>
    <property type="match status" value="1"/>
</dbReference>
<dbReference type="AlphaFoldDB" id="A0A6V7TY80"/>
<evidence type="ECO:0000259" key="6">
    <source>
        <dbReference type="PROSITE" id="PS50054"/>
    </source>
</evidence>
<dbReference type="EMBL" id="CAJEWN010000023">
    <property type="protein sequence ID" value="CAD2139195.1"/>
    <property type="molecule type" value="Genomic_DNA"/>
</dbReference>
<dbReference type="Pfam" id="PF00782">
    <property type="entry name" value="DSPc"/>
    <property type="match status" value="1"/>
</dbReference>
<feature type="region of interest" description="Disordered" evidence="5">
    <location>
        <begin position="641"/>
        <end position="681"/>
    </location>
</feature>
<dbReference type="GO" id="GO:0008330">
    <property type="term" value="F:protein tyrosine/threonine phosphatase activity"/>
    <property type="evidence" value="ECO:0007669"/>
    <property type="project" value="TreeGrafter"/>
</dbReference>
<dbReference type="PROSITE" id="PS50054">
    <property type="entry name" value="TYR_PHOSPHATASE_DUAL"/>
    <property type="match status" value="1"/>
</dbReference>
<comment type="caution">
    <text evidence="8">The sequence shown here is derived from an EMBL/GenBank/DDBJ whole genome shotgun (WGS) entry which is preliminary data.</text>
</comment>
<dbReference type="PANTHER" id="PTHR10159">
    <property type="entry name" value="DUAL SPECIFICITY PROTEIN PHOSPHATASE"/>
    <property type="match status" value="1"/>
</dbReference>
<feature type="compositionally biased region" description="Pro residues" evidence="5">
    <location>
        <begin position="374"/>
        <end position="387"/>
    </location>
</feature>
<dbReference type="SUPFAM" id="SSF52799">
    <property type="entry name" value="(Phosphotyrosine protein) phosphatases II"/>
    <property type="match status" value="1"/>
</dbReference>
<gene>
    <name evidence="8" type="ORF">MENT_LOCUS6040</name>
</gene>
<dbReference type="SUPFAM" id="SSF101447">
    <property type="entry name" value="Formin homology 2 domain (FH2 domain)"/>
    <property type="match status" value="1"/>
</dbReference>
<dbReference type="OrthoDB" id="165342at2759"/>
<evidence type="ECO:0000259" key="7">
    <source>
        <dbReference type="PROSITE" id="PS50056"/>
    </source>
</evidence>
<dbReference type="InterPro" id="IPR020422">
    <property type="entry name" value="TYR_PHOSPHATASE_DUAL_dom"/>
</dbReference>
<dbReference type="PROSITE" id="PS50056">
    <property type="entry name" value="TYR_PHOSPHATASE_2"/>
    <property type="match status" value="1"/>
</dbReference>
<comment type="similarity">
    <text evidence="1">Belongs to the protein-tyrosine phosphatase family. Non-receptor class dual specificity subfamily.</text>
</comment>
<keyword evidence="3" id="KW-0378">Hydrolase</keyword>
<reference evidence="8 9" key="1">
    <citation type="submission" date="2020-08" db="EMBL/GenBank/DDBJ databases">
        <authorList>
            <person name="Koutsovoulos G."/>
            <person name="Danchin GJ E."/>
        </authorList>
    </citation>
    <scope>NUCLEOTIDE SEQUENCE [LARGE SCALE GENOMIC DNA]</scope>
</reference>
<evidence type="ECO:0000313" key="8">
    <source>
        <dbReference type="EMBL" id="CAD2139195.1"/>
    </source>
</evidence>
<evidence type="ECO:0000256" key="5">
    <source>
        <dbReference type="SAM" id="MobiDB-lite"/>
    </source>
</evidence>